<dbReference type="Proteomes" id="UP000525987">
    <property type="component" value="Unassembled WGS sequence"/>
</dbReference>
<proteinExistence type="predicted"/>
<organism evidence="1 2">
    <name type="scientific">Halomonas organivorans</name>
    <dbReference type="NCBI Taxonomy" id="257772"/>
    <lineage>
        <taxon>Bacteria</taxon>
        <taxon>Pseudomonadati</taxon>
        <taxon>Pseudomonadota</taxon>
        <taxon>Gammaproteobacteria</taxon>
        <taxon>Oceanospirillales</taxon>
        <taxon>Halomonadaceae</taxon>
        <taxon>Halomonas</taxon>
    </lineage>
</organism>
<protein>
    <submittedName>
        <fullName evidence="1">Uncharacterized protein</fullName>
    </submittedName>
</protein>
<gene>
    <name evidence="1" type="ORF">FHR96_002093</name>
</gene>
<dbReference type="AlphaFoldDB" id="A0A7W5G688"/>
<keyword evidence="2" id="KW-1185">Reference proteome</keyword>
<comment type="caution">
    <text evidence="1">The sequence shown here is derived from an EMBL/GenBank/DDBJ whole genome shotgun (WGS) entry which is preliminary data.</text>
</comment>
<accession>A0A7W5G688</accession>
<evidence type="ECO:0000313" key="1">
    <source>
        <dbReference type="EMBL" id="MBB3141216.1"/>
    </source>
</evidence>
<name>A0A7W5G688_9GAMM</name>
<reference evidence="1 2" key="1">
    <citation type="submission" date="2020-08" db="EMBL/GenBank/DDBJ databases">
        <title>Genomic Encyclopedia of Type Strains, Phase III (KMG-III): the genomes of soil and plant-associated and newly described type strains.</title>
        <authorList>
            <person name="Whitman W."/>
        </authorList>
    </citation>
    <scope>NUCLEOTIDE SEQUENCE [LARGE SCALE GENOMIC DNA]</scope>
    <source>
        <strain evidence="1 2">CECT 5995</strain>
    </source>
</reference>
<dbReference type="RefSeq" id="WP_183387599.1">
    <property type="nucleotide sequence ID" value="NZ_JACHXM010000008.1"/>
</dbReference>
<sequence>MAERLTCLTVHLPCGSLELRHVAGQRAKVIAAGQQGPAGRLTPEAMAQVEQAITAAETATAQAQTAVASVNALVDDLTSSFTFYGGAIAAQEPMS</sequence>
<evidence type="ECO:0000313" key="2">
    <source>
        <dbReference type="Proteomes" id="UP000525987"/>
    </source>
</evidence>
<dbReference type="EMBL" id="JACHXM010000008">
    <property type="protein sequence ID" value="MBB3141216.1"/>
    <property type="molecule type" value="Genomic_DNA"/>
</dbReference>